<evidence type="ECO:0000313" key="9">
    <source>
        <dbReference type="Ensembl" id="ENSSORP00005020450.1"/>
    </source>
</evidence>
<feature type="compositionally biased region" description="Low complexity" evidence="6">
    <location>
        <begin position="911"/>
        <end position="921"/>
    </location>
</feature>
<dbReference type="FunFam" id="1.20.920.10:FF:000002">
    <property type="entry name" value="Bromodomain-containing protein 4"/>
    <property type="match status" value="1"/>
</dbReference>
<dbReference type="Pfam" id="PF17035">
    <property type="entry name" value="BET"/>
    <property type="match status" value="1"/>
</dbReference>
<dbReference type="GO" id="GO:0000785">
    <property type="term" value="C:chromatin"/>
    <property type="evidence" value="ECO:0007669"/>
    <property type="project" value="TreeGrafter"/>
</dbReference>
<feature type="compositionally biased region" description="Basic and acidic residues" evidence="6">
    <location>
        <begin position="711"/>
        <end position="721"/>
    </location>
</feature>
<name>A0A672ZT22_9TELE</name>
<dbReference type="GO" id="GO:0006355">
    <property type="term" value="P:regulation of DNA-templated transcription"/>
    <property type="evidence" value="ECO:0007669"/>
    <property type="project" value="TreeGrafter"/>
</dbReference>
<keyword evidence="1" id="KW-0677">Repeat</keyword>
<dbReference type="CDD" id="cd05497">
    <property type="entry name" value="Bromo_Brdt_I_like"/>
    <property type="match status" value="1"/>
</dbReference>
<feature type="compositionally biased region" description="Pro residues" evidence="6">
    <location>
        <begin position="1203"/>
        <end position="1228"/>
    </location>
</feature>
<feature type="region of interest" description="Disordered" evidence="6">
    <location>
        <begin position="999"/>
        <end position="1257"/>
    </location>
</feature>
<dbReference type="CDD" id="cd05498">
    <property type="entry name" value="Bromo_Brdt_II_like"/>
    <property type="match status" value="1"/>
</dbReference>
<organism evidence="9 10">
    <name type="scientific">Sphaeramia orbicularis</name>
    <name type="common">orbiculate cardinalfish</name>
    <dbReference type="NCBI Taxonomy" id="375764"/>
    <lineage>
        <taxon>Eukaryota</taxon>
        <taxon>Metazoa</taxon>
        <taxon>Chordata</taxon>
        <taxon>Craniata</taxon>
        <taxon>Vertebrata</taxon>
        <taxon>Euteleostomi</taxon>
        <taxon>Actinopterygii</taxon>
        <taxon>Neopterygii</taxon>
        <taxon>Teleostei</taxon>
        <taxon>Neoteleostei</taxon>
        <taxon>Acanthomorphata</taxon>
        <taxon>Gobiaria</taxon>
        <taxon>Kurtiformes</taxon>
        <taxon>Apogonoidei</taxon>
        <taxon>Apogonidae</taxon>
        <taxon>Apogoninae</taxon>
        <taxon>Sphaeramia</taxon>
    </lineage>
</organism>
<sequence length="1277" mass="141057">PAPARSTLPKLSAQKILASTAMGDGLEAGSSQNPSSAPLPLPFNPPPPETWNPSRPKRQTNQLQYLLKVVLKTLWKHHFAWPFQAPVDAIKLNLPDYYKIIKNPMDMGTIKKRLENNYYWNAQECIHDFNTMFTNCYIYNKSGDDIVLMAEALEKLFLQKITEMPQEETEIPVVSKGRRGGRRDMGQDSSSPSTTPHTRGFSSPASTQQTGATPAPQAPPTLPLLQSQPPRVPPTPASHAPHLGPPFPLSTPDGLPQGMTSVTPPAQTHPGLHPAPMLQSSPALIKPRKSQKRKADTTTPTANDQLSESSPISTETRPRRESSRPSKQPKRDASQPDSQHHLGPGLDTGGTATPKRQEQLRSCARLVKEMLSKKHLPYAWPFHKPVDVKALGLHDYLDIIKHPMDLSTVKKKLDSRQYRDAQEFAADIRLMFSNCYKYNPPDHDVVNMARKLQDVFEMRFAKMPDEPEELAPVPTPSSALHPAPSTRQAPPPSAVSEDDSSSSSESESSGGDSEQERKQRLAELQEQLKAVHEQLAALSQPQASKPKKKEREKKKEKHKKKTGAEEAMEVPPSLLQMSKKSKNKKLIKSFVHNSKKEGVKNSRPAVPPQTGPTPLVPSASLEAEDDMGMYYNNPCECKPMSYEEKRQLSLDINKLPGDKLGRVVHIIQTREPSLKNSNPDEIEIDFETLKPSTLRELEKYVSSCLRKKKKPSAEKPLEMTKMKTGSSSSDSSDSSDSEDSENGKTTLASTNKDTKKPHHQSISIGAGPVAPQPQPQVVQSKPPFVPPPPVSIPVPVSVPSLDSSQLLGSGFDPLAHFMNPHLTQSNTESNPTLTTAGASITSGLLNAITANSQTATETHPFLNQHPIIPSPAVHNALPQQPSRPSHRAAPLPPKVSQPPPSSLPSLPPSSSPHLQPSLPLTLPQPVPRPRVPSPPSHGILGTLSAQPPQALLEGDEDNVLFLSLLFSIMFFRQYIVLIRIMVPVFVGCLRESPSPLMMHSPQMPQFHPMGQQSPAQTKKHMQLSDPRSNLVGVKEEKPSQSPVLPPSPFSPAMRQDAHKPPDNKHRLDLKQLDGSRPGSHLADSPVPPCPQQDNKIKQEPKTPIAPKKTQDVKSKIMGSWASLAQRSQSTPASAVRSSSDSFEQFKRAAREKEEREKQLKAQAEQARREQEKLRRDDEDSMEQARRAQEDARRRHEQQSLLTPTPPASTPPTHSPQAPPSQPQAPPPSSSAAQNALDQQREMARRREQERRRREAMADTIDINFQSDLMAIFEENLF</sequence>
<keyword evidence="10" id="KW-1185">Reference proteome</keyword>
<feature type="compositionally biased region" description="Basic and acidic residues" evidence="6">
    <location>
        <begin position="316"/>
        <end position="340"/>
    </location>
</feature>
<feature type="compositionally biased region" description="Basic and acidic residues" evidence="6">
    <location>
        <begin position="1143"/>
        <end position="1197"/>
    </location>
</feature>
<dbReference type="SUPFAM" id="SSF47370">
    <property type="entry name" value="Bromodomain"/>
    <property type="match status" value="2"/>
</dbReference>
<dbReference type="Pfam" id="PF00439">
    <property type="entry name" value="Bromodomain"/>
    <property type="match status" value="2"/>
</dbReference>
<evidence type="ECO:0000259" key="7">
    <source>
        <dbReference type="PROSITE" id="PS50014"/>
    </source>
</evidence>
<reference evidence="9" key="2">
    <citation type="submission" date="2025-08" db="UniProtKB">
        <authorList>
            <consortium name="Ensembl"/>
        </authorList>
    </citation>
    <scope>IDENTIFICATION</scope>
</reference>
<dbReference type="Gene3D" id="1.20.1270.220">
    <property type="match status" value="1"/>
</dbReference>
<feature type="compositionally biased region" description="Basic and acidic residues" evidence="6">
    <location>
        <begin position="1238"/>
        <end position="1256"/>
    </location>
</feature>
<evidence type="ECO:0000256" key="1">
    <source>
        <dbReference type="ARBA" id="ARBA00022737"/>
    </source>
</evidence>
<evidence type="ECO:0000259" key="8">
    <source>
        <dbReference type="PROSITE" id="PS51525"/>
    </source>
</evidence>
<dbReference type="FunFam" id="1.20.920.10:FF:000003">
    <property type="entry name" value="Bromodomain-containing protein 2"/>
    <property type="match status" value="1"/>
</dbReference>
<feature type="region of interest" description="Disordered" evidence="6">
    <location>
        <begin position="862"/>
        <end position="942"/>
    </location>
</feature>
<dbReference type="InterPro" id="IPR043508">
    <property type="entry name" value="Bromo_Brdt_I"/>
</dbReference>
<dbReference type="PANTHER" id="PTHR22880:SF245">
    <property type="entry name" value="BROMODOMAIN-CONTAINING PROTEIN 4"/>
    <property type="match status" value="1"/>
</dbReference>
<feature type="compositionally biased region" description="Low complexity" evidence="6">
    <location>
        <begin position="501"/>
        <end position="512"/>
    </location>
</feature>
<dbReference type="PROSITE" id="PS00633">
    <property type="entry name" value="BROMODOMAIN_1"/>
    <property type="match status" value="2"/>
</dbReference>
<keyword evidence="2" id="KW-0156">Chromatin regulator</keyword>
<accession>A0A672ZT22</accession>
<gene>
    <name evidence="9" type="primary">LOC115420772</name>
</gene>
<feature type="region of interest" description="Disordered" evidence="6">
    <location>
        <begin position="167"/>
        <end position="358"/>
    </location>
</feature>
<dbReference type="PROSITE" id="PS50014">
    <property type="entry name" value="BROMODOMAIN_2"/>
    <property type="match status" value="2"/>
</dbReference>
<feature type="region of interest" description="Disordered" evidence="6">
    <location>
        <begin position="536"/>
        <end position="619"/>
    </location>
</feature>
<reference evidence="9" key="3">
    <citation type="submission" date="2025-09" db="UniProtKB">
        <authorList>
            <consortium name="Ensembl"/>
        </authorList>
    </citation>
    <scope>IDENTIFICATION</scope>
</reference>
<dbReference type="InterPro" id="IPR031354">
    <property type="entry name" value="BRD4_CDT"/>
</dbReference>
<feature type="compositionally biased region" description="Pro residues" evidence="6">
    <location>
        <begin position="922"/>
        <end position="935"/>
    </location>
</feature>
<dbReference type="InterPro" id="IPR001487">
    <property type="entry name" value="Bromodomain"/>
</dbReference>
<evidence type="ECO:0000256" key="6">
    <source>
        <dbReference type="SAM" id="MobiDB-lite"/>
    </source>
</evidence>
<evidence type="ECO:0000256" key="5">
    <source>
        <dbReference type="PROSITE-ProRule" id="PRU00035"/>
    </source>
</evidence>
<feature type="domain" description="Bromo" evidence="7">
    <location>
        <begin position="75"/>
        <end position="147"/>
    </location>
</feature>
<protein>
    <submittedName>
        <fullName evidence="9">Bromodomain-containing protein 4-like</fullName>
    </submittedName>
</protein>
<feature type="compositionally biased region" description="Polar residues" evidence="6">
    <location>
        <begin position="187"/>
        <end position="203"/>
    </location>
</feature>
<feature type="compositionally biased region" description="Polar residues" evidence="6">
    <location>
        <begin position="1122"/>
        <end position="1142"/>
    </location>
</feature>
<dbReference type="SMART" id="SM00297">
    <property type="entry name" value="BROMO"/>
    <property type="match status" value="2"/>
</dbReference>
<feature type="region of interest" description="Disordered" evidence="6">
    <location>
        <begin position="467"/>
        <end position="520"/>
    </location>
</feature>
<feature type="compositionally biased region" description="Polar residues" evidence="6">
    <location>
        <begin position="297"/>
        <end position="312"/>
    </location>
</feature>
<evidence type="ECO:0000256" key="4">
    <source>
        <dbReference type="ARBA" id="ARBA00044509"/>
    </source>
</evidence>
<dbReference type="Gene3D" id="1.20.920.10">
    <property type="entry name" value="Bromodomain-like"/>
    <property type="match status" value="2"/>
</dbReference>
<feature type="compositionally biased region" description="Low complexity" evidence="6">
    <location>
        <begin position="204"/>
        <end position="215"/>
    </location>
</feature>
<feature type="region of interest" description="Disordered" evidence="6">
    <location>
        <begin position="22"/>
        <end position="56"/>
    </location>
</feature>
<feature type="domain" description="Bromo" evidence="7">
    <location>
        <begin position="374"/>
        <end position="446"/>
    </location>
</feature>
<feature type="compositionally biased region" description="Pro residues" evidence="6">
    <location>
        <begin position="37"/>
        <end position="50"/>
    </location>
</feature>
<comment type="similarity">
    <text evidence="4">Belongs to the BET family.</text>
</comment>
<dbReference type="Proteomes" id="UP000472271">
    <property type="component" value="Chromosome 1"/>
</dbReference>
<dbReference type="PRINTS" id="PR00503">
    <property type="entry name" value="BROMODOMAIN"/>
</dbReference>
<dbReference type="GO" id="GO:0005634">
    <property type="term" value="C:nucleus"/>
    <property type="evidence" value="ECO:0007669"/>
    <property type="project" value="TreeGrafter"/>
</dbReference>
<dbReference type="Pfam" id="PF17105">
    <property type="entry name" value="BRD4_CDT"/>
    <property type="match status" value="1"/>
</dbReference>
<reference evidence="9" key="1">
    <citation type="submission" date="2019-06" db="EMBL/GenBank/DDBJ databases">
        <authorList>
            <consortium name="Wellcome Sanger Institute Data Sharing"/>
        </authorList>
    </citation>
    <scope>NUCLEOTIDE SEQUENCE [LARGE SCALE GENOMIC DNA]</scope>
</reference>
<dbReference type="InterPro" id="IPR043509">
    <property type="entry name" value="Bromo_Brdt_II"/>
</dbReference>
<dbReference type="AlphaFoldDB" id="A0A672ZT22"/>
<dbReference type="Ensembl" id="ENSSORT00005021023.1">
    <property type="protein sequence ID" value="ENSSORP00005020450.1"/>
    <property type="gene ID" value="ENSSORG00005009955.1"/>
</dbReference>
<feature type="compositionally biased region" description="Pro residues" evidence="6">
    <location>
        <begin position="605"/>
        <end position="615"/>
    </location>
</feature>
<feature type="domain" description="NET" evidence="8">
    <location>
        <begin position="630"/>
        <end position="712"/>
    </location>
</feature>
<dbReference type="PANTHER" id="PTHR22880">
    <property type="entry name" value="FALZ-RELATED BROMODOMAIN-CONTAINING PROTEINS"/>
    <property type="match status" value="1"/>
</dbReference>
<dbReference type="CDD" id="cd22249">
    <property type="entry name" value="UDM1_RNF168_RNF169-like"/>
    <property type="match status" value="1"/>
</dbReference>
<dbReference type="InterPro" id="IPR038336">
    <property type="entry name" value="NET_sf"/>
</dbReference>
<feature type="compositionally biased region" description="Basic and acidic residues" evidence="6">
    <location>
        <begin position="1055"/>
        <end position="1073"/>
    </location>
</feature>
<keyword evidence="3 5" id="KW-0103">Bromodomain</keyword>
<dbReference type="PROSITE" id="PS51525">
    <property type="entry name" value="NET"/>
    <property type="match status" value="1"/>
</dbReference>
<feature type="compositionally biased region" description="Pro residues" evidence="6">
    <location>
        <begin position="890"/>
        <end position="910"/>
    </location>
</feature>
<dbReference type="InterPro" id="IPR018359">
    <property type="entry name" value="Bromodomain_CS"/>
</dbReference>
<feature type="region of interest" description="Disordered" evidence="6">
    <location>
        <begin position="703"/>
        <end position="784"/>
    </location>
</feature>
<dbReference type="InterPro" id="IPR036427">
    <property type="entry name" value="Bromodomain-like_sf"/>
</dbReference>
<feature type="compositionally biased region" description="Basic residues" evidence="6">
    <location>
        <begin position="545"/>
        <end position="561"/>
    </location>
</feature>
<evidence type="ECO:0000313" key="10">
    <source>
        <dbReference type="Proteomes" id="UP000472271"/>
    </source>
</evidence>
<dbReference type="FunFam" id="1.20.1270.220:FF:000001">
    <property type="entry name" value="bromodomain-containing protein 2 isoform X1"/>
    <property type="match status" value="1"/>
</dbReference>
<proteinExistence type="inferred from homology"/>
<evidence type="ECO:0000256" key="3">
    <source>
        <dbReference type="ARBA" id="ARBA00023117"/>
    </source>
</evidence>
<dbReference type="GO" id="GO:0006338">
    <property type="term" value="P:chromatin remodeling"/>
    <property type="evidence" value="ECO:0007669"/>
    <property type="project" value="TreeGrafter"/>
</dbReference>
<evidence type="ECO:0000256" key="2">
    <source>
        <dbReference type="ARBA" id="ARBA00022853"/>
    </source>
</evidence>
<dbReference type="InterPro" id="IPR027353">
    <property type="entry name" value="NET_dom"/>
</dbReference>
<dbReference type="InterPro" id="IPR050935">
    <property type="entry name" value="Bromo_chromatin_reader"/>
</dbReference>